<dbReference type="Pfam" id="PF21307">
    <property type="entry name" value="Glyco_hydro_95_C"/>
    <property type="match status" value="1"/>
</dbReference>
<protein>
    <recommendedName>
        <fullName evidence="6">Alpha-L-fucosidase</fullName>
    </recommendedName>
</protein>
<dbReference type="PANTHER" id="PTHR31084">
    <property type="entry name" value="ALPHA-L-FUCOSIDASE 2"/>
    <property type="match status" value="1"/>
</dbReference>
<reference evidence="4" key="1">
    <citation type="journal article" date="2021" name="PeerJ">
        <title>Extensive microbial diversity within the chicken gut microbiome revealed by metagenomics and culture.</title>
        <authorList>
            <person name="Gilroy R."/>
            <person name="Ravi A."/>
            <person name="Getino M."/>
            <person name="Pursley I."/>
            <person name="Horton D.L."/>
            <person name="Alikhan N.F."/>
            <person name="Baker D."/>
            <person name="Gharbi K."/>
            <person name="Hall N."/>
            <person name="Watson M."/>
            <person name="Adriaenssens E.M."/>
            <person name="Foster-Nyarko E."/>
            <person name="Jarju S."/>
            <person name="Secka A."/>
            <person name="Antonio M."/>
            <person name="Oren A."/>
            <person name="Chaudhuri R.R."/>
            <person name="La Ragione R."/>
            <person name="Hildebrand F."/>
            <person name="Pallen M.J."/>
        </authorList>
    </citation>
    <scope>NUCLEOTIDE SEQUENCE</scope>
    <source>
        <strain evidence="4">5134</strain>
    </source>
</reference>
<reference evidence="4" key="2">
    <citation type="submission" date="2021-04" db="EMBL/GenBank/DDBJ databases">
        <authorList>
            <person name="Gilroy R."/>
        </authorList>
    </citation>
    <scope>NUCLEOTIDE SEQUENCE</scope>
    <source>
        <strain evidence="4">5134</strain>
    </source>
</reference>
<dbReference type="Gene3D" id="2.70.98.50">
    <property type="entry name" value="putative glycoside hydrolase family protein from bacillus halodurans"/>
    <property type="match status" value="1"/>
</dbReference>
<evidence type="ECO:0000313" key="4">
    <source>
        <dbReference type="EMBL" id="HIY67835.1"/>
    </source>
</evidence>
<dbReference type="Proteomes" id="UP000886844">
    <property type="component" value="Unassembled WGS sequence"/>
</dbReference>
<organism evidence="4 5">
    <name type="scientific">Candidatus Alistipes intestinigallinarum</name>
    <dbReference type="NCBI Taxonomy" id="2838440"/>
    <lineage>
        <taxon>Bacteria</taxon>
        <taxon>Pseudomonadati</taxon>
        <taxon>Bacteroidota</taxon>
        <taxon>Bacteroidia</taxon>
        <taxon>Bacteroidales</taxon>
        <taxon>Rikenellaceae</taxon>
        <taxon>Alistipes</taxon>
    </lineage>
</organism>
<sequence>MKKRLTILLLALYAAGASARPAEELKTYMRTQSLTWEQLPTQWNEGAFLGNGRIGMMVYVDPRDNSLTLWLGRPDVTDHRMAPDRKSSIGVKGASVMTDFCRMDVGRMKLFPEGRILDGHFELDIYDARLTGLLHTDRGDIRIRAFTPYDREVNVVETETDVRCSWRLQPGSPRSPRIQVFPHLKERLHYDDNPAPQLVTRETEGWSVHPLTAGGDYATYWRCETSGSGRTSVLYVSTKNEVPQSGRSLAEARKEVERAVATGPSALERRSTAWWNAYYTTGMIDISDRQLENFYHIQLYKLAACSHPDGPVMDCLGTFYKTTQWPGIWWNLNVQLTYLSTLATNRLEQGANYVKLLDERFEKILAAHDPARCGDFVWALHTYYAFLRYSGAEWPRIAQGFVPKAEALLRIYEPHLEERNGVFHLLDTESPEYDGFKTYTNSNYNLAALRWLLTTLIELSDRSGVRLAAYARWVDLRARLHPAPVDANGYRIASDQAVDKSHRHFSHLLAFYPLHLCDPDDPQTRAVLERSLDHWLGIDGGRELAGYSYTGGASLWALLGNGERAHALLKHFLNEPIGMGLLLPNTFYVESGGRNPVIETPLSAATAITEMLLQNRNGILRIFPAVPESWRECSFRELRAEGGFVVSASRESGKLRWVRIRNESGERCRILLPEWDTVCRTDGPGCRIVPEGDGCYAVSIPKGGTVVLAEKRGTKARTVRTLPPPGARNFYGVKKGQGLPRRMEWLENGE</sequence>
<proteinExistence type="predicted"/>
<evidence type="ECO:0000259" key="3">
    <source>
        <dbReference type="Pfam" id="PF22124"/>
    </source>
</evidence>
<dbReference type="GO" id="GO:0005975">
    <property type="term" value="P:carbohydrate metabolic process"/>
    <property type="evidence" value="ECO:0007669"/>
    <property type="project" value="InterPro"/>
</dbReference>
<evidence type="ECO:0008006" key="6">
    <source>
        <dbReference type="Google" id="ProtNLM"/>
    </source>
</evidence>
<feature type="domain" description="Alpha fucosidase A-like C-terminal" evidence="2">
    <location>
        <begin position="614"/>
        <end position="674"/>
    </location>
</feature>
<dbReference type="Gene3D" id="1.50.10.10">
    <property type="match status" value="2"/>
</dbReference>
<comment type="caution">
    <text evidence="4">The sequence shown here is derived from an EMBL/GenBank/DDBJ whole genome shotgun (WGS) entry which is preliminary data.</text>
</comment>
<dbReference type="InterPro" id="IPR049053">
    <property type="entry name" value="AFCA-like_C"/>
</dbReference>
<feature type="domain" description="Glycosyl hydrolase family 95 catalytic" evidence="3">
    <location>
        <begin position="421"/>
        <end position="612"/>
    </location>
</feature>
<evidence type="ECO:0000259" key="2">
    <source>
        <dbReference type="Pfam" id="PF21307"/>
    </source>
</evidence>
<gene>
    <name evidence="4" type="ORF">H9828_00280</name>
</gene>
<evidence type="ECO:0000313" key="5">
    <source>
        <dbReference type="Proteomes" id="UP000886844"/>
    </source>
</evidence>
<feature type="chain" id="PRO_5038693254" description="Alpha-L-fucosidase" evidence="1">
    <location>
        <begin position="20"/>
        <end position="750"/>
    </location>
</feature>
<keyword evidence="1" id="KW-0732">Signal</keyword>
<dbReference type="Pfam" id="PF22124">
    <property type="entry name" value="Glyco_hydro_95_cat"/>
    <property type="match status" value="1"/>
</dbReference>
<evidence type="ECO:0000256" key="1">
    <source>
        <dbReference type="SAM" id="SignalP"/>
    </source>
</evidence>
<name>A0A9D2CBT8_9BACT</name>
<dbReference type="InterPro" id="IPR054363">
    <property type="entry name" value="GH95_cat"/>
</dbReference>
<dbReference type="InterPro" id="IPR008928">
    <property type="entry name" value="6-hairpin_glycosidase_sf"/>
</dbReference>
<feature type="signal peptide" evidence="1">
    <location>
        <begin position="1"/>
        <end position="19"/>
    </location>
</feature>
<dbReference type="InterPro" id="IPR012341">
    <property type="entry name" value="6hp_glycosidase-like_sf"/>
</dbReference>
<dbReference type="AlphaFoldDB" id="A0A9D2CBT8"/>
<accession>A0A9D2CBT8</accession>
<dbReference type="PANTHER" id="PTHR31084:SF0">
    <property type="entry name" value="ALPHA-L-FUCOSIDASE 2"/>
    <property type="match status" value="1"/>
</dbReference>
<dbReference type="GO" id="GO:0004560">
    <property type="term" value="F:alpha-L-fucosidase activity"/>
    <property type="evidence" value="ECO:0007669"/>
    <property type="project" value="TreeGrafter"/>
</dbReference>
<dbReference type="EMBL" id="DXDA01000002">
    <property type="protein sequence ID" value="HIY67835.1"/>
    <property type="molecule type" value="Genomic_DNA"/>
</dbReference>
<dbReference type="SUPFAM" id="SSF48208">
    <property type="entry name" value="Six-hairpin glycosidases"/>
    <property type="match status" value="1"/>
</dbReference>